<keyword evidence="2" id="KW-1185">Reference proteome</keyword>
<name>A0ABU4RAX2_9FLAO</name>
<gene>
    <name evidence="1" type="ORF">SGQ83_10205</name>
</gene>
<organism evidence="1 2">
    <name type="scientific">Flavobacterium cupriresistens</name>
    <dbReference type="NCBI Taxonomy" id="2893885"/>
    <lineage>
        <taxon>Bacteria</taxon>
        <taxon>Pseudomonadati</taxon>
        <taxon>Bacteroidota</taxon>
        <taxon>Flavobacteriia</taxon>
        <taxon>Flavobacteriales</taxon>
        <taxon>Flavobacteriaceae</taxon>
        <taxon>Flavobacterium</taxon>
    </lineage>
</organism>
<proteinExistence type="predicted"/>
<comment type="caution">
    <text evidence="1">The sequence shown here is derived from an EMBL/GenBank/DDBJ whole genome shotgun (WGS) entry which is preliminary data.</text>
</comment>
<sequence length="164" mass="19251">MTNENHKIKSIYNYILDHNSEDSDFWSMGGGSNEIQKKLNTFLDEDWSNLKTEIVKWDNDYIDIILVSITFGFDGMFVPCLHERLIPNAGNFLLDMFIFLDNFDQKYEIAFNSFFINTSNSNKISELKLMKNWMIENGFNKKEWLNLNINPLKNIIEAINKTST</sequence>
<dbReference type="EMBL" id="JAWXVI010000005">
    <property type="protein sequence ID" value="MDX6189724.1"/>
    <property type="molecule type" value="Genomic_DNA"/>
</dbReference>
<accession>A0ABU4RAX2</accession>
<evidence type="ECO:0000313" key="2">
    <source>
        <dbReference type="Proteomes" id="UP001273350"/>
    </source>
</evidence>
<dbReference type="RefSeq" id="WP_230001631.1">
    <property type="nucleotide sequence ID" value="NZ_CP087134.1"/>
</dbReference>
<protein>
    <submittedName>
        <fullName evidence="1">Uncharacterized protein</fullName>
    </submittedName>
</protein>
<evidence type="ECO:0000313" key="1">
    <source>
        <dbReference type="EMBL" id="MDX6189724.1"/>
    </source>
</evidence>
<dbReference type="Proteomes" id="UP001273350">
    <property type="component" value="Unassembled WGS sequence"/>
</dbReference>
<reference evidence="1 2" key="1">
    <citation type="submission" date="2023-11" db="EMBL/GenBank/DDBJ databases">
        <title>Unpublished Manusciprt.</title>
        <authorList>
            <person name="Saticioglu I.B."/>
            <person name="Ay H."/>
            <person name="Ajmi N."/>
            <person name="Altun S."/>
            <person name="Duman M."/>
        </authorList>
    </citation>
    <scope>NUCLEOTIDE SEQUENCE [LARGE SCALE GENOMIC DNA]</scope>
    <source>
        <strain evidence="1 2">Fl-318</strain>
    </source>
</reference>